<dbReference type="GO" id="GO:0003917">
    <property type="term" value="F:DNA topoisomerase type I (single strand cut, ATP-independent) activity"/>
    <property type="evidence" value="ECO:0007669"/>
    <property type="project" value="InterPro"/>
</dbReference>
<organism evidence="2 3">
    <name type="scientific">Parasponia andersonii</name>
    <name type="common">Sponia andersonii</name>
    <dbReference type="NCBI Taxonomy" id="3476"/>
    <lineage>
        <taxon>Eukaryota</taxon>
        <taxon>Viridiplantae</taxon>
        <taxon>Streptophyta</taxon>
        <taxon>Embryophyta</taxon>
        <taxon>Tracheophyta</taxon>
        <taxon>Spermatophyta</taxon>
        <taxon>Magnoliopsida</taxon>
        <taxon>eudicotyledons</taxon>
        <taxon>Gunneridae</taxon>
        <taxon>Pentapetalae</taxon>
        <taxon>rosids</taxon>
        <taxon>fabids</taxon>
        <taxon>Rosales</taxon>
        <taxon>Cannabaceae</taxon>
        <taxon>Parasponia</taxon>
    </lineage>
</organism>
<dbReference type="PANTHER" id="PTHR42785">
    <property type="entry name" value="DNA TOPOISOMERASE, TYPE IA, CORE"/>
    <property type="match status" value="1"/>
</dbReference>
<reference evidence="3" key="1">
    <citation type="submission" date="2016-06" db="EMBL/GenBank/DDBJ databases">
        <title>Parallel loss of symbiosis genes in relatives of nitrogen-fixing non-legume Parasponia.</title>
        <authorList>
            <person name="Van Velzen R."/>
            <person name="Holmer R."/>
            <person name="Bu F."/>
            <person name="Rutten L."/>
            <person name="Van Zeijl A."/>
            <person name="Liu W."/>
            <person name="Santuari L."/>
            <person name="Cao Q."/>
            <person name="Sharma T."/>
            <person name="Shen D."/>
            <person name="Roswanjaya Y."/>
            <person name="Wardhani T."/>
            <person name="Kalhor M.S."/>
            <person name="Jansen J."/>
            <person name="Van den Hoogen J."/>
            <person name="Gungor B."/>
            <person name="Hartog M."/>
            <person name="Hontelez J."/>
            <person name="Verver J."/>
            <person name="Yang W.-C."/>
            <person name="Schijlen E."/>
            <person name="Repin R."/>
            <person name="Schilthuizen M."/>
            <person name="Schranz E."/>
            <person name="Heidstra R."/>
            <person name="Miyata K."/>
            <person name="Fedorova E."/>
            <person name="Kohlen W."/>
            <person name="Bisseling T."/>
            <person name="Smit S."/>
            <person name="Geurts R."/>
        </authorList>
    </citation>
    <scope>NUCLEOTIDE SEQUENCE [LARGE SCALE GENOMIC DNA]</scope>
    <source>
        <strain evidence="3">cv. WU1-14</strain>
    </source>
</reference>
<evidence type="ECO:0000313" key="2">
    <source>
        <dbReference type="EMBL" id="PON76439.1"/>
    </source>
</evidence>
<dbReference type="Proteomes" id="UP000237105">
    <property type="component" value="Unassembled WGS sequence"/>
</dbReference>
<dbReference type="InterPro" id="IPR025589">
    <property type="entry name" value="Toprim_C_rpt"/>
</dbReference>
<proteinExistence type="predicted"/>
<comment type="caution">
    <text evidence="2">The sequence shown here is derived from an EMBL/GenBank/DDBJ whole genome shotgun (WGS) entry which is preliminary data.</text>
</comment>
<dbReference type="AlphaFoldDB" id="A0A2P5DT39"/>
<keyword evidence="2" id="KW-0413">Isomerase</keyword>
<feature type="region of interest" description="Disordered" evidence="1">
    <location>
        <begin position="159"/>
        <end position="179"/>
    </location>
</feature>
<name>A0A2P5DT39_PARAD</name>
<dbReference type="EMBL" id="JXTB01000018">
    <property type="protein sequence ID" value="PON76439.1"/>
    <property type="molecule type" value="Genomic_DNA"/>
</dbReference>
<feature type="compositionally biased region" description="Basic and acidic residues" evidence="1">
    <location>
        <begin position="170"/>
        <end position="179"/>
    </location>
</feature>
<sequence length="179" mass="20133">MLLLVGLRQIFKRVWLAGFIAKTLYGDEEEVETPQSNTSVEEPKVLGLKPGSTEKILLKSGPYGFYVQLGEDRKGYLPKRASVSHIKDIDSITVEDALELLRYPVMLGTHPVDGQPVKLRLAKNGFVIRHRRFAVTVPKNVKPNDIDLEKALKYLSGKDVRRSGRPKNKPKLEEAVETV</sequence>
<dbReference type="OrthoDB" id="430051at2759"/>
<dbReference type="Pfam" id="PF13368">
    <property type="entry name" value="Toprim_C_rpt"/>
    <property type="match status" value="1"/>
</dbReference>
<protein>
    <submittedName>
        <fullName evidence="2">Topoisomerase C-terminal repeat</fullName>
    </submittedName>
</protein>
<evidence type="ECO:0000313" key="3">
    <source>
        <dbReference type="Proteomes" id="UP000237105"/>
    </source>
</evidence>
<dbReference type="GO" id="GO:0006265">
    <property type="term" value="P:DNA topological change"/>
    <property type="evidence" value="ECO:0007669"/>
    <property type="project" value="InterPro"/>
</dbReference>
<keyword evidence="3" id="KW-1185">Reference proteome</keyword>
<gene>
    <name evidence="2" type="ORF">PanWU01x14_034930</name>
</gene>
<dbReference type="STRING" id="3476.A0A2P5DT39"/>
<dbReference type="InterPro" id="IPR000380">
    <property type="entry name" value="Topo_IA"/>
</dbReference>
<accession>A0A2P5DT39</accession>
<evidence type="ECO:0000256" key="1">
    <source>
        <dbReference type="SAM" id="MobiDB-lite"/>
    </source>
</evidence>
<dbReference type="PANTHER" id="PTHR42785:SF1">
    <property type="entry name" value="DNA TOPOISOMERASE"/>
    <property type="match status" value="1"/>
</dbReference>
<dbReference type="GO" id="GO:0003677">
    <property type="term" value="F:DNA binding"/>
    <property type="evidence" value="ECO:0007669"/>
    <property type="project" value="InterPro"/>
</dbReference>